<dbReference type="GO" id="GO:0030127">
    <property type="term" value="C:COPII vesicle coat"/>
    <property type="evidence" value="ECO:0007669"/>
    <property type="project" value="TreeGrafter"/>
</dbReference>
<dbReference type="InterPro" id="IPR037363">
    <property type="entry name" value="Sec13/Seh1_fam"/>
</dbReference>
<accession>A0AAD5RF38</accession>
<organism evidence="15 16">
    <name type="scientific">Parelaphostrongylus tenuis</name>
    <name type="common">Meningeal worm</name>
    <dbReference type="NCBI Taxonomy" id="148309"/>
    <lineage>
        <taxon>Eukaryota</taxon>
        <taxon>Metazoa</taxon>
        <taxon>Ecdysozoa</taxon>
        <taxon>Nematoda</taxon>
        <taxon>Chromadorea</taxon>
        <taxon>Rhabditida</taxon>
        <taxon>Rhabditina</taxon>
        <taxon>Rhabditomorpha</taxon>
        <taxon>Strongyloidea</taxon>
        <taxon>Metastrongylidae</taxon>
        <taxon>Parelaphostrongylus</taxon>
    </lineage>
</organism>
<evidence type="ECO:0000256" key="11">
    <source>
        <dbReference type="ARBA" id="ARBA00023132"/>
    </source>
</evidence>
<keyword evidence="5" id="KW-0813">Transport</keyword>
<keyword evidence="13" id="KW-0539">Nucleus</keyword>
<evidence type="ECO:0000256" key="14">
    <source>
        <dbReference type="PROSITE-ProRule" id="PRU00221"/>
    </source>
</evidence>
<dbReference type="GO" id="GO:0031080">
    <property type="term" value="C:nuclear pore outer ring"/>
    <property type="evidence" value="ECO:0007669"/>
    <property type="project" value="TreeGrafter"/>
</dbReference>
<dbReference type="GO" id="GO:0090114">
    <property type="term" value="P:COPII-coated vesicle budding"/>
    <property type="evidence" value="ECO:0007669"/>
    <property type="project" value="TreeGrafter"/>
</dbReference>
<evidence type="ECO:0000256" key="5">
    <source>
        <dbReference type="ARBA" id="ARBA00022448"/>
    </source>
</evidence>
<comment type="subcellular location">
    <subcellularLocation>
        <location evidence="1">Lysosome</location>
    </subcellularLocation>
    <subcellularLocation>
        <location evidence="2">Nucleus</location>
        <location evidence="2">Nuclear pore complex</location>
    </subcellularLocation>
</comment>
<keyword evidence="10" id="KW-0811">Translocation</keyword>
<dbReference type="GO" id="GO:0006606">
    <property type="term" value="P:protein import into nucleus"/>
    <property type="evidence" value="ECO:0007669"/>
    <property type="project" value="TreeGrafter"/>
</dbReference>
<keyword evidence="11" id="KW-0906">Nuclear pore complex</keyword>
<dbReference type="GO" id="GO:0032008">
    <property type="term" value="P:positive regulation of TOR signaling"/>
    <property type="evidence" value="ECO:0007669"/>
    <property type="project" value="TreeGrafter"/>
</dbReference>
<name>A0AAD5RF38_PARTN</name>
<feature type="repeat" description="WD" evidence="14">
    <location>
        <begin position="56"/>
        <end position="89"/>
    </location>
</feature>
<evidence type="ECO:0000256" key="10">
    <source>
        <dbReference type="ARBA" id="ARBA00023010"/>
    </source>
</evidence>
<dbReference type="Pfam" id="PF00400">
    <property type="entry name" value="WD40"/>
    <property type="match status" value="5"/>
</dbReference>
<dbReference type="SUPFAM" id="SSF50978">
    <property type="entry name" value="WD40 repeat-like"/>
    <property type="match status" value="1"/>
</dbReference>
<keyword evidence="9" id="KW-0653">Protein transport</keyword>
<evidence type="ECO:0000313" key="15">
    <source>
        <dbReference type="EMBL" id="KAJ1375099.1"/>
    </source>
</evidence>
<evidence type="ECO:0000256" key="12">
    <source>
        <dbReference type="ARBA" id="ARBA00023228"/>
    </source>
</evidence>
<dbReference type="InterPro" id="IPR015943">
    <property type="entry name" value="WD40/YVTN_repeat-like_dom_sf"/>
</dbReference>
<dbReference type="GO" id="GO:0051028">
    <property type="term" value="P:mRNA transport"/>
    <property type="evidence" value="ECO:0007669"/>
    <property type="project" value="UniProtKB-KW"/>
</dbReference>
<dbReference type="EMBL" id="JAHQIW010007506">
    <property type="protein sequence ID" value="KAJ1375099.1"/>
    <property type="molecule type" value="Genomic_DNA"/>
</dbReference>
<evidence type="ECO:0000256" key="4">
    <source>
        <dbReference type="ARBA" id="ARBA00019195"/>
    </source>
</evidence>
<dbReference type="AlphaFoldDB" id="A0AAD5RF38"/>
<gene>
    <name evidence="15" type="primary">NPP-20</name>
    <name evidence="15" type="ORF">KIN20_038353</name>
</gene>
<dbReference type="GO" id="GO:0032527">
    <property type="term" value="P:protein exit from endoplasmic reticulum"/>
    <property type="evidence" value="ECO:0007669"/>
    <property type="project" value="TreeGrafter"/>
</dbReference>
<proteinExistence type="inferred from homology"/>
<evidence type="ECO:0000256" key="9">
    <source>
        <dbReference type="ARBA" id="ARBA00022927"/>
    </source>
</evidence>
<dbReference type="SMART" id="SM00320">
    <property type="entry name" value="WD40"/>
    <property type="match status" value="6"/>
</dbReference>
<keyword evidence="7" id="KW-0677">Repeat</keyword>
<evidence type="ECO:0000256" key="6">
    <source>
        <dbReference type="ARBA" id="ARBA00022574"/>
    </source>
</evidence>
<evidence type="ECO:0000256" key="7">
    <source>
        <dbReference type="ARBA" id="ARBA00022737"/>
    </source>
</evidence>
<dbReference type="InterPro" id="IPR036322">
    <property type="entry name" value="WD40_repeat_dom_sf"/>
</dbReference>
<keyword evidence="12" id="KW-0458">Lysosome</keyword>
<evidence type="ECO:0000256" key="8">
    <source>
        <dbReference type="ARBA" id="ARBA00022816"/>
    </source>
</evidence>
<dbReference type="PANTHER" id="PTHR11024:SF2">
    <property type="entry name" value="PROTEIN SEC13 HOMOLOG"/>
    <property type="match status" value="1"/>
</dbReference>
<protein>
    <recommendedName>
        <fullName evidence="4">Protein SEC13 homolog</fullName>
    </recommendedName>
</protein>
<dbReference type="GO" id="GO:0005198">
    <property type="term" value="F:structural molecule activity"/>
    <property type="evidence" value="ECO:0007669"/>
    <property type="project" value="InterPro"/>
</dbReference>
<dbReference type="PROSITE" id="PS50082">
    <property type="entry name" value="WD_REPEATS_2"/>
    <property type="match status" value="1"/>
</dbReference>
<sequence>MRSKSVYVSHVVENKALQHDAQLNFYGNRLATCSSDRIVKIFEVKSNGYVLPIAELAGHSGPVWQLSWAHPDFGGLLASAGYDKKVIIWAECNGKWQKSHEWVGHEASVNAVAFAPHQLGLLLATASADCSIGILEFNPQNAQWVETRIMKAHELGVNAISWSPPQRTILDAEDHSYRKCFASCGNDKLVKIWTVDENGEWIVEKSLPGHSDYVRDVAWCPVLNHSTYTIASCGLDQNVILWRCNENGEWTAKLLEKTRGAIWHVSWSLCGSILSVSGDDNKIVFWKENLQGEWYRMSDLQSQTAN</sequence>
<evidence type="ECO:0000256" key="2">
    <source>
        <dbReference type="ARBA" id="ARBA00004567"/>
    </source>
</evidence>
<comment type="similarity">
    <text evidence="3">Belongs to the WD repeat SEC13 family.</text>
</comment>
<dbReference type="GO" id="GO:0005764">
    <property type="term" value="C:lysosome"/>
    <property type="evidence" value="ECO:0007669"/>
    <property type="project" value="UniProtKB-SubCell"/>
</dbReference>
<evidence type="ECO:0000256" key="1">
    <source>
        <dbReference type="ARBA" id="ARBA00004371"/>
    </source>
</evidence>
<evidence type="ECO:0000256" key="13">
    <source>
        <dbReference type="ARBA" id="ARBA00023242"/>
    </source>
</evidence>
<dbReference type="PANTHER" id="PTHR11024">
    <property type="entry name" value="NUCLEAR PORE COMPLEX PROTEIN SEC13 / SEH1 FAMILY MEMBER"/>
    <property type="match status" value="1"/>
</dbReference>
<keyword evidence="8" id="KW-0509">mRNA transport</keyword>
<dbReference type="Proteomes" id="UP001196413">
    <property type="component" value="Unassembled WGS sequence"/>
</dbReference>
<evidence type="ECO:0000256" key="3">
    <source>
        <dbReference type="ARBA" id="ARBA00010102"/>
    </source>
</evidence>
<evidence type="ECO:0000313" key="16">
    <source>
        <dbReference type="Proteomes" id="UP001196413"/>
    </source>
</evidence>
<dbReference type="Gene3D" id="2.130.10.10">
    <property type="entry name" value="YVTN repeat-like/Quinoprotein amine dehydrogenase"/>
    <property type="match status" value="1"/>
</dbReference>
<keyword evidence="16" id="KW-1185">Reference proteome</keyword>
<comment type="caution">
    <text evidence="15">The sequence shown here is derived from an EMBL/GenBank/DDBJ whole genome shotgun (WGS) entry which is preliminary data.</text>
</comment>
<keyword evidence="6 14" id="KW-0853">WD repeat</keyword>
<reference evidence="15" key="1">
    <citation type="submission" date="2021-06" db="EMBL/GenBank/DDBJ databases">
        <title>Parelaphostrongylus tenuis whole genome reference sequence.</title>
        <authorList>
            <person name="Garwood T.J."/>
            <person name="Larsen P.A."/>
            <person name="Fountain-Jones N.M."/>
            <person name="Garbe J.R."/>
            <person name="Macchietto M.G."/>
            <person name="Kania S.A."/>
            <person name="Gerhold R.W."/>
            <person name="Richards J.E."/>
            <person name="Wolf T.M."/>
        </authorList>
    </citation>
    <scope>NUCLEOTIDE SEQUENCE</scope>
    <source>
        <strain evidence="15">MNPRO001-30</strain>
        <tissue evidence="15">Meninges</tissue>
    </source>
</reference>
<dbReference type="InterPro" id="IPR001680">
    <property type="entry name" value="WD40_rpt"/>
</dbReference>